<accession>A0AAU9TEU6</accession>
<dbReference type="InterPro" id="IPR038606">
    <property type="entry name" value="To_sf"/>
</dbReference>
<feature type="signal peptide" evidence="1">
    <location>
        <begin position="1"/>
        <end position="16"/>
    </location>
</feature>
<protein>
    <submittedName>
        <fullName evidence="2">Uncharacterized protein</fullName>
    </submittedName>
</protein>
<comment type="caution">
    <text evidence="2">The sequence shown here is derived from an EMBL/GenBank/DDBJ whole genome shotgun (WGS) entry which is preliminary data.</text>
</comment>
<dbReference type="Proteomes" id="UP001153954">
    <property type="component" value="Unassembled WGS sequence"/>
</dbReference>
<reference evidence="2" key="1">
    <citation type="submission" date="2022-03" db="EMBL/GenBank/DDBJ databases">
        <authorList>
            <person name="Tunstrom K."/>
        </authorList>
    </citation>
    <scope>NUCLEOTIDE SEQUENCE</scope>
</reference>
<organism evidence="2 3">
    <name type="scientific">Euphydryas editha</name>
    <name type="common">Edith's checkerspot</name>
    <dbReference type="NCBI Taxonomy" id="104508"/>
    <lineage>
        <taxon>Eukaryota</taxon>
        <taxon>Metazoa</taxon>
        <taxon>Ecdysozoa</taxon>
        <taxon>Arthropoda</taxon>
        <taxon>Hexapoda</taxon>
        <taxon>Insecta</taxon>
        <taxon>Pterygota</taxon>
        <taxon>Neoptera</taxon>
        <taxon>Endopterygota</taxon>
        <taxon>Lepidoptera</taxon>
        <taxon>Glossata</taxon>
        <taxon>Ditrysia</taxon>
        <taxon>Papilionoidea</taxon>
        <taxon>Nymphalidae</taxon>
        <taxon>Nymphalinae</taxon>
        <taxon>Euphydryas</taxon>
    </lineage>
</organism>
<keyword evidence="3" id="KW-1185">Reference proteome</keyword>
<dbReference type="EMBL" id="CAKOGL010000003">
    <property type="protein sequence ID" value="CAH2084597.1"/>
    <property type="molecule type" value="Genomic_DNA"/>
</dbReference>
<evidence type="ECO:0000313" key="3">
    <source>
        <dbReference type="Proteomes" id="UP001153954"/>
    </source>
</evidence>
<dbReference type="SMART" id="SM00700">
    <property type="entry name" value="JHBP"/>
    <property type="match status" value="1"/>
</dbReference>
<sequence length="236" mass="26629">MYSFLLITFCSASALASSINSPCKVTDSSCMEIFLNTVQKEIVNGIPELGIMKSDPLFIETIEGNLSILKYKLFNSTLVGFKGCVISNLKINKDITNLKYDLNCPRLSLKGKYEISGRLVVLPIEGKGDYQSVAEKYLVHVESDLKKIEGADGKTHLSIENIIIKCIPQDIISYNFENLFNGQKKLSSEVHKFAYENWREVAELVQDPIWYSLYNNITGSMNKYLLSVAFEDVIRN</sequence>
<dbReference type="PANTHER" id="PTHR11008:SF41">
    <property type="entry name" value="RE70318P"/>
    <property type="match status" value="1"/>
</dbReference>
<dbReference type="Pfam" id="PF06585">
    <property type="entry name" value="JHBP"/>
    <property type="match status" value="1"/>
</dbReference>
<dbReference type="PANTHER" id="PTHR11008">
    <property type="entry name" value="PROTEIN TAKEOUT-LIKE PROTEIN"/>
    <property type="match status" value="1"/>
</dbReference>
<dbReference type="InterPro" id="IPR010562">
    <property type="entry name" value="Haemolymph_juvenile_hormone-bd"/>
</dbReference>
<name>A0AAU9TEU6_EUPED</name>
<keyword evidence="1" id="KW-0732">Signal</keyword>
<feature type="chain" id="PRO_5043740036" evidence="1">
    <location>
        <begin position="17"/>
        <end position="236"/>
    </location>
</feature>
<gene>
    <name evidence="2" type="ORF">EEDITHA_LOCUS1151</name>
</gene>
<evidence type="ECO:0000256" key="1">
    <source>
        <dbReference type="SAM" id="SignalP"/>
    </source>
</evidence>
<proteinExistence type="predicted"/>
<dbReference type="Gene3D" id="3.15.10.30">
    <property type="entry name" value="Haemolymph juvenile hormone binding protein"/>
    <property type="match status" value="1"/>
</dbReference>
<evidence type="ECO:0000313" key="2">
    <source>
        <dbReference type="EMBL" id="CAH2084597.1"/>
    </source>
</evidence>
<dbReference type="AlphaFoldDB" id="A0AAU9TEU6"/>